<evidence type="ECO:0000313" key="12">
    <source>
        <dbReference type="EMBL" id="KIY73789.1"/>
    </source>
</evidence>
<keyword evidence="9" id="KW-0001">2Fe-2S</keyword>
<feature type="binding site" evidence="9">
    <location>
        <position position="262"/>
    </location>
    <ligand>
        <name>[4Fe-4S] cluster</name>
        <dbReference type="ChEBI" id="CHEBI:49883"/>
    </ligand>
</feature>
<dbReference type="GO" id="GO:0046872">
    <property type="term" value="F:metal ion binding"/>
    <property type="evidence" value="ECO:0007669"/>
    <property type="project" value="UniProtKB-KW"/>
</dbReference>
<dbReference type="PANTHER" id="PTHR13273:SF14">
    <property type="entry name" value="ANAMORSIN"/>
    <property type="match status" value="1"/>
</dbReference>
<evidence type="ECO:0000256" key="6">
    <source>
        <dbReference type="ARBA" id="ARBA00023004"/>
    </source>
</evidence>
<comment type="caution">
    <text evidence="9">Lacks conserved residue(s) required for the propagation of feature annotation.</text>
</comment>
<name>A0A0D7BUE6_9AGAR</name>
<keyword evidence="6 9" id="KW-0408">Iron</keyword>
<feature type="binding site" evidence="9">
    <location>
        <position position="191"/>
    </location>
    <ligand>
        <name>[2Fe-2S] cluster</name>
        <dbReference type="ChEBI" id="CHEBI:190135"/>
    </ligand>
</feature>
<protein>
    <submittedName>
        <fullName evidence="12">DUF689-domain-containing protein</fullName>
    </submittedName>
</protein>
<dbReference type="InterPro" id="IPR046408">
    <property type="entry name" value="CIAPIN1"/>
</dbReference>
<dbReference type="STRING" id="1314674.A0A0D7BUE6"/>
<dbReference type="InterPro" id="IPR007785">
    <property type="entry name" value="Anamorsin"/>
</dbReference>
<feature type="binding site" evidence="9">
    <location>
        <position position="209"/>
    </location>
    <ligand>
        <name>[2Fe-2S] cluster</name>
        <dbReference type="ChEBI" id="CHEBI:190135"/>
    </ligand>
</feature>
<feature type="short sequence motif" description="Cx2C motif 2" evidence="9">
    <location>
        <begin position="270"/>
        <end position="273"/>
    </location>
</feature>
<keyword evidence="8 9" id="KW-0496">Mitochondrion</keyword>
<comment type="similarity">
    <text evidence="2 9">Belongs to the anamorsin family.</text>
</comment>
<feature type="domain" description="Fe-S cluster assembly protein Dre2 N-terminal" evidence="11">
    <location>
        <begin position="37"/>
        <end position="148"/>
    </location>
</feature>
<dbReference type="Gene3D" id="3.40.50.11000">
    <property type="entry name" value="Fe-S cluster assembly protein Dre2, N-terminal domain"/>
    <property type="match status" value="1"/>
</dbReference>
<feature type="domain" description="Anamorsin C-terminal" evidence="10">
    <location>
        <begin position="197"/>
        <end position="289"/>
    </location>
</feature>
<evidence type="ECO:0000259" key="11">
    <source>
        <dbReference type="Pfam" id="PF16803"/>
    </source>
</evidence>
<dbReference type="OrthoDB" id="311633at2759"/>
<dbReference type="InterPro" id="IPR031838">
    <property type="entry name" value="Dre2_N"/>
</dbReference>
<organism evidence="12 13">
    <name type="scientific">Cylindrobasidium torrendii FP15055 ss-10</name>
    <dbReference type="NCBI Taxonomy" id="1314674"/>
    <lineage>
        <taxon>Eukaryota</taxon>
        <taxon>Fungi</taxon>
        <taxon>Dikarya</taxon>
        <taxon>Basidiomycota</taxon>
        <taxon>Agaricomycotina</taxon>
        <taxon>Agaricomycetes</taxon>
        <taxon>Agaricomycetidae</taxon>
        <taxon>Agaricales</taxon>
        <taxon>Marasmiineae</taxon>
        <taxon>Physalacriaceae</taxon>
        <taxon>Cylindrobasidium</taxon>
    </lineage>
</organism>
<feature type="short sequence motif" description="Cx2C motif 1" evidence="9">
    <location>
        <begin position="259"/>
        <end position="262"/>
    </location>
</feature>
<comment type="domain">
    <text evidence="9">The N-terminal domain has structural similarity with S-adenosyl-L-methionine-dependent methyltransferases, but does not bind S-adenosyl-L-methionine. It is required for correct assembly of the 2 Fe-S clusters.</text>
</comment>
<evidence type="ECO:0000256" key="1">
    <source>
        <dbReference type="ARBA" id="ARBA00001966"/>
    </source>
</evidence>
<keyword evidence="13" id="KW-1185">Reference proteome</keyword>
<dbReference type="Proteomes" id="UP000054007">
    <property type="component" value="Unassembled WGS sequence"/>
</dbReference>
<reference evidence="12 13" key="1">
    <citation type="journal article" date="2015" name="Fungal Genet. Biol.">
        <title>Evolution of novel wood decay mechanisms in Agaricales revealed by the genome sequences of Fistulina hepatica and Cylindrobasidium torrendii.</title>
        <authorList>
            <person name="Floudas D."/>
            <person name="Held B.W."/>
            <person name="Riley R."/>
            <person name="Nagy L.G."/>
            <person name="Koehler G."/>
            <person name="Ransdell A.S."/>
            <person name="Younus H."/>
            <person name="Chow J."/>
            <person name="Chiniquy J."/>
            <person name="Lipzen A."/>
            <person name="Tritt A."/>
            <person name="Sun H."/>
            <person name="Haridas S."/>
            <person name="LaButti K."/>
            <person name="Ohm R.A."/>
            <person name="Kues U."/>
            <person name="Blanchette R.A."/>
            <person name="Grigoriev I.V."/>
            <person name="Minto R.E."/>
            <person name="Hibbett D.S."/>
        </authorList>
    </citation>
    <scope>NUCLEOTIDE SEQUENCE [LARGE SCALE GENOMIC DNA]</scope>
    <source>
        <strain evidence="12 13">FP15055 ss-10</strain>
    </source>
</reference>
<evidence type="ECO:0000256" key="8">
    <source>
        <dbReference type="ARBA" id="ARBA00023128"/>
    </source>
</evidence>
<comment type="domain">
    <text evidence="9">The C-terminal domain binds 2 Fe-S clusters but is otherwise mostly in an intrinsically disordered conformation.</text>
</comment>
<evidence type="ECO:0000256" key="9">
    <source>
        <dbReference type="HAMAP-Rule" id="MF_03115"/>
    </source>
</evidence>
<comment type="cofactor">
    <cofactor evidence="1 9">
        <name>[4Fe-4S] cluster</name>
        <dbReference type="ChEBI" id="CHEBI:49883"/>
    </cofactor>
</comment>
<dbReference type="AlphaFoldDB" id="A0A0D7BUE6"/>
<keyword evidence="3 9" id="KW-0004">4Fe-4S</keyword>
<dbReference type="GO" id="GO:0009055">
    <property type="term" value="F:electron transfer activity"/>
    <property type="evidence" value="ECO:0007669"/>
    <property type="project" value="UniProtKB-UniRule"/>
</dbReference>
<evidence type="ECO:0000256" key="5">
    <source>
        <dbReference type="ARBA" id="ARBA00022723"/>
    </source>
</evidence>
<feature type="binding site" evidence="9">
    <location>
        <position position="211"/>
    </location>
    <ligand>
        <name>[2Fe-2S] cluster</name>
        <dbReference type="ChEBI" id="CHEBI:190135"/>
    </ligand>
</feature>
<gene>
    <name evidence="12" type="ORF">CYLTODRAFT_386478</name>
</gene>
<comment type="domain">
    <text evidence="9">The twin Cx2C motifs are involved in the recognition by the mitochondrial MIA40-ERV1 disulfide relay system. The formation of 2 disulfide bonds in the Cx2C motifs through dithiol/disulfide exchange reactions effectively traps the protein in the mitochondrial intermembrane space.</text>
</comment>
<accession>A0A0D7BUE6</accession>
<evidence type="ECO:0000256" key="3">
    <source>
        <dbReference type="ARBA" id="ARBA00022485"/>
    </source>
</evidence>
<feature type="binding site" evidence="9">
    <location>
        <position position="273"/>
    </location>
    <ligand>
        <name>[4Fe-4S] cluster</name>
        <dbReference type="ChEBI" id="CHEBI:49883"/>
    </ligand>
</feature>
<evidence type="ECO:0000313" key="13">
    <source>
        <dbReference type="Proteomes" id="UP000054007"/>
    </source>
</evidence>
<dbReference type="GO" id="GO:0016226">
    <property type="term" value="P:iron-sulfur cluster assembly"/>
    <property type="evidence" value="ECO:0007669"/>
    <property type="project" value="UniProtKB-UniRule"/>
</dbReference>
<comment type="subcellular location">
    <subcellularLocation>
        <location evidence="9">Cytoplasm</location>
    </subcellularLocation>
    <subcellularLocation>
        <location evidence="9">Mitochondrion intermembrane space</location>
    </subcellularLocation>
</comment>
<dbReference type="GO" id="GO:0051537">
    <property type="term" value="F:2 iron, 2 sulfur cluster binding"/>
    <property type="evidence" value="ECO:0007669"/>
    <property type="project" value="UniProtKB-UniRule"/>
</dbReference>
<dbReference type="Pfam" id="PF05093">
    <property type="entry name" value="CIAPIN1"/>
    <property type="match status" value="1"/>
</dbReference>
<keyword evidence="4 9" id="KW-0963">Cytoplasm</keyword>
<feature type="region of interest" description="Fe-S binding site B" evidence="9">
    <location>
        <begin position="259"/>
        <end position="273"/>
    </location>
</feature>
<dbReference type="Pfam" id="PF16803">
    <property type="entry name" value="DRE2_N"/>
    <property type="match status" value="1"/>
</dbReference>
<evidence type="ECO:0000256" key="2">
    <source>
        <dbReference type="ARBA" id="ARBA00008169"/>
    </source>
</evidence>
<dbReference type="EMBL" id="KN880434">
    <property type="protein sequence ID" value="KIY73789.1"/>
    <property type="molecule type" value="Genomic_DNA"/>
</dbReference>
<keyword evidence="5 9" id="KW-0479">Metal-binding</keyword>
<dbReference type="GO" id="GO:0005758">
    <property type="term" value="C:mitochondrial intermembrane space"/>
    <property type="evidence" value="ECO:0007669"/>
    <property type="project" value="UniProtKB-SubCell"/>
</dbReference>
<evidence type="ECO:0000259" key="10">
    <source>
        <dbReference type="Pfam" id="PF05093"/>
    </source>
</evidence>
<keyword evidence="7 9" id="KW-0411">Iron-sulfur</keyword>
<feature type="binding site" evidence="9">
    <location>
        <position position="259"/>
    </location>
    <ligand>
        <name>[4Fe-4S] cluster</name>
        <dbReference type="ChEBI" id="CHEBI:49883"/>
    </ligand>
</feature>
<dbReference type="PANTHER" id="PTHR13273">
    <property type="entry name" value="ANAMORSIN"/>
    <property type="match status" value="1"/>
</dbReference>
<proteinExistence type="inferred from homology"/>
<evidence type="ECO:0000256" key="7">
    <source>
        <dbReference type="ARBA" id="ARBA00023014"/>
    </source>
</evidence>
<comment type="cofactor">
    <cofactor evidence="9">
        <name>[2Fe-2S] cluster</name>
        <dbReference type="ChEBI" id="CHEBI:190135"/>
    </cofactor>
</comment>
<evidence type="ECO:0000256" key="4">
    <source>
        <dbReference type="ARBA" id="ARBA00022490"/>
    </source>
</evidence>
<feature type="binding site" evidence="9">
    <location>
        <position position="270"/>
    </location>
    <ligand>
        <name>[4Fe-4S] cluster</name>
        <dbReference type="ChEBI" id="CHEBI:49883"/>
    </ligand>
</feature>
<dbReference type="HAMAP" id="MF_03115">
    <property type="entry name" value="Anamorsin"/>
    <property type="match status" value="1"/>
</dbReference>
<feature type="binding site" evidence="9">
    <location>
        <position position="206"/>
    </location>
    <ligand>
        <name>[2Fe-2S] cluster</name>
        <dbReference type="ChEBI" id="CHEBI:190135"/>
    </ligand>
</feature>
<sequence>MSPIAVDNSAIAVPTPTKGPALAIGSLSTAQNGRYQTLVTELQASRDVEKQMLDRIIDGATTLPKTQYSSVHIILAPAEYQDILPKSSSLFSQLFSALAPLGTIHLKDAPSHSQVTTELTLAGFNVLTPATTPTIMAQRPAHAPAVSLKKLPLRKKADPSAKKALWTLSTPGTPSIDSETLLTESDRARPCEPITNTGAPRRKKACKNCSCGLAELEAEELKQSKVVMLDGSESGETREVSQEERQKIINSAPKVTSSCGSCYLGDAFRCAGCPYLGLPAFKPGEKIQIDMSMDDF</sequence>
<dbReference type="GO" id="GO:0051539">
    <property type="term" value="F:4 iron, 4 sulfur cluster binding"/>
    <property type="evidence" value="ECO:0007669"/>
    <property type="project" value="UniProtKB-KW"/>
</dbReference>